<dbReference type="AlphaFoldDB" id="A0A8B8A7S8"/>
<dbReference type="OrthoDB" id="10072093at2759"/>
<dbReference type="Proteomes" id="UP000694844">
    <property type="component" value="Chromosome 6"/>
</dbReference>
<organism evidence="2 3">
    <name type="scientific">Crassostrea virginica</name>
    <name type="common">Eastern oyster</name>
    <dbReference type="NCBI Taxonomy" id="6565"/>
    <lineage>
        <taxon>Eukaryota</taxon>
        <taxon>Metazoa</taxon>
        <taxon>Spiralia</taxon>
        <taxon>Lophotrochozoa</taxon>
        <taxon>Mollusca</taxon>
        <taxon>Bivalvia</taxon>
        <taxon>Autobranchia</taxon>
        <taxon>Pteriomorphia</taxon>
        <taxon>Ostreida</taxon>
        <taxon>Ostreoidea</taxon>
        <taxon>Ostreidae</taxon>
        <taxon>Crassostrea</taxon>
    </lineage>
</organism>
<reference evidence="3" key="1">
    <citation type="submission" date="2025-08" db="UniProtKB">
        <authorList>
            <consortium name="RefSeq"/>
        </authorList>
    </citation>
    <scope>IDENTIFICATION</scope>
    <source>
        <tissue evidence="3">Whole sample</tissue>
    </source>
</reference>
<evidence type="ECO:0000313" key="2">
    <source>
        <dbReference type="Proteomes" id="UP000694844"/>
    </source>
</evidence>
<evidence type="ECO:0000259" key="1">
    <source>
        <dbReference type="Pfam" id="PF13966"/>
    </source>
</evidence>
<name>A0A8B8A7S8_CRAVI</name>
<keyword evidence="2" id="KW-1185">Reference proteome</keyword>
<dbReference type="InterPro" id="IPR008936">
    <property type="entry name" value="Rho_GTPase_activation_prot"/>
</dbReference>
<dbReference type="InterPro" id="IPR026960">
    <property type="entry name" value="RVT-Znf"/>
</dbReference>
<dbReference type="GeneID" id="111100167"/>
<gene>
    <name evidence="3" type="primary">LOC111100167</name>
</gene>
<protein>
    <submittedName>
        <fullName evidence="3">Uncharacterized protein LOC111100167</fullName>
    </submittedName>
</protein>
<proteinExistence type="predicted"/>
<dbReference type="RefSeq" id="XP_022287522.1">
    <property type="nucleotide sequence ID" value="XM_022431814.1"/>
</dbReference>
<evidence type="ECO:0000313" key="3">
    <source>
        <dbReference type="RefSeq" id="XP_022287522.1"/>
    </source>
</evidence>
<feature type="domain" description="Reverse transcriptase zinc-binding" evidence="1">
    <location>
        <begin position="224"/>
        <end position="294"/>
    </location>
</feature>
<dbReference type="SUPFAM" id="SSF48350">
    <property type="entry name" value="GTPase activation domain, GAP"/>
    <property type="match status" value="1"/>
</dbReference>
<sequence length="393" mass="46623">MLDINNFIASLKCTWIKKLTNGNKPWIDIFLAVHGKDFVQKLLDFGDDFILNTLKQENNAFWEDVLKSWLCFIKTRNNVNVTKSNFHAFPIWHNSEIKINNKTIFNKKWYQNGVKTVGDFLQENGIFLTRDAFAQRFHLPHVCTMQYNSTICAISMLFKKYSIHRAAAIKRECTFFVPFYFDFILLKEKCTKDIYRCLNNIEVIPTSINKWNTVLSTYLSNNICVTDVFKVCFKTTSDSVIQWLQYRILHRILPVNYYLKKINVMTSDKCSFCKEDTETIQHVFFICDKVMPLWNNLSMHVYRKTGKRIGFNVCNIIHGETPLSSGNRIVNFLILYTKQYIFTCLKQNKVPNFIGLMYHLKFKYEIEKSIFIRNFEISEFEKLWSSWVLIFDF</sequence>
<dbReference type="Pfam" id="PF13966">
    <property type="entry name" value="zf-RVT"/>
    <property type="match status" value="1"/>
</dbReference>
<accession>A0A8B8A7S8</accession>
<dbReference type="KEGG" id="cvn:111100167"/>